<gene>
    <name evidence="1" type="ORF">U2F25_24635</name>
</gene>
<protein>
    <submittedName>
        <fullName evidence="1">Uncharacterized protein</fullName>
    </submittedName>
</protein>
<dbReference type="RefSeq" id="WP_322442345.1">
    <property type="nucleotide sequence ID" value="NZ_JAXOTQ010000034.1"/>
</dbReference>
<reference evidence="1 2" key="1">
    <citation type="submission" date="2023-12" db="EMBL/GenBank/DDBJ databases">
        <title>Micromonospora sp. nov., isolated from Atacama Desert.</title>
        <authorList>
            <person name="Carro L."/>
            <person name="Golinska P."/>
            <person name="Klenk H.-P."/>
            <person name="Goodfellow M."/>
        </authorList>
    </citation>
    <scope>NUCLEOTIDE SEQUENCE [LARGE SCALE GENOMIC DNA]</scope>
    <source>
        <strain evidence="1 2">4G53</strain>
    </source>
</reference>
<evidence type="ECO:0000313" key="1">
    <source>
        <dbReference type="EMBL" id="MDZ5492618.1"/>
    </source>
</evidence>
<dbReference type="EMBL" id="JAXOTQ010000034">
    <property type="protein sequence ID" value="MDZ5492618.1"/>
    <property type="molecule type" value="Genomic_DNA"/>
</dbReference>
<dbReference type="Proteomes" id="UP001290101">
    <property type="component" value="Unassembled WGS sequence"/>
</dbReference>
<keyword evidence="2" id="KW-1185">Reference proteome</keyword>
<organism evidence="1 2">
    <name type="scientific">Micromonospora sicca</name>
    <dbReference type="NCBI Taxonomy" id="2202420"/>
    <lineage>
        <taxon>Bacteria</taxon>
        <taxon>Bacillati</taxon>
        <taxon>Actinomycetota</taxon>
        <taxon>Actinomycetes</taxon>
        <taxon>Micromonosporales</taxon>
        <taxon>Micromonosporaceae</taxon>
        <taxon>Micromonospora</taxon>
    </lineage>
</organism>
<comment type="caution">
    <text evidence="1">The sequence shown here is derived from an EMBL/GenBank/DDBJ whole genome shotgun (WGS) entry which is preliminary data.</text>
</comment>
<sequence>MHRILNSGEDPMDVLEELTWALSEPPLFEDLWCASALYCNFGLLSDIVDAYPVDYGANAEMIAGREIRDAAREWLSMPHTVEGMEQYLVRWNARLQALPAAYGGRLVLGRPGQAAGPPPSND</sequence>
<evidence type="ECO:0000313" key="2">
    <source>
        <dbReference type="Proteomes" id="UP001290101"/>
    </source>
</evidence>
<accession>A0ABU5JJP4</accession>
<proteinExistence type="predicted"/>
<name>A0ABU5JJP4_9ACTN</name>